<feature type="transmembrane region" description="Helical" evidence="8">
    <location>
        <begin position="60"/>
        <end position="81"/>
    </location>
</feature>
<feature type="transmembrane region" description="Helical" evidence="8">
    <location>
        <begin position="102"/>
        <end position="121"/>
    </location>
</feature>
<keyword evidence="5 8" id="KW-0812">Transmembrane</keyword>
<feature type="transmembrane region" description="Helical" evidence="8">
    <location>
        <begin position="6"/>
        <end position="24"/>
    </location>
</feature>
<dbReference type="InterPro" id="IPR004776">
    <property type="entry name" value="Mem_transp_PIN-like"/>
</dbReference>
<keyword evidence="3" id="KW-0813">Transport</keyword>
<evidence type="ECO:0000256" key="5">
    <source>
        <dbReference type="ARBA" id="ARBA00022692"/>
    </source>
</evidence>
<feature type="transmembrane region" description="Helical" evidence="8">
    <location>
        <begin position="197"/>
        <end position="216"/>
    </location>
</feature>
<proteinExistence type="inferred from homology"/>
<evidence type="ECO:0000256" key="3">
    <source>
        <dbReference type="ARBA" id="ARBA00022448"/>
    </source>
</evidence>
<sequence length="308" mass="33141">MGVFLLILLQVIFPVFALLGLGALLHRRLRFDPRTLSRLTGSVLLPALVFANLYEARFEAALVLQVALFLLLQNGLLMIAVEAAARWLRLEARTASTFRNSIVLFNSGNFGLPVSQLVFAAQPVGMSIQIIVTLFQTLVTNTYGLFNAMRVEAPGWRALRGLFFNPIVLAMLAGIAFQATGVRLPDFVWRPIDTVASAFLAVALFTLGAQIAGLRLRRPSLPLLLTAAGRLLVSPALALGLILALGLQGVTAQALLIAGSFPCSRNMAQFAMEYGNDPDYAAEAVLLTTLLSSLTVAATVFAAQRLFA</sequence>
<feature type="transmembrane region" description="Helical" evidence="8">
    <location>
        <begin position="281"/>
        <end position="303"/>
    </location>
</feature>
<accession>A0A6H2H2Z0</accession>
<dbReference type="Pfam" id="PF03547">
    <property type="entry name" value="Mem_trans"/>
    <property type="match status" value="1"/>
</dbReference>
<gene>
    <name evidence="9" type="ORF">HGI30_22620</name>
</gene>
<comment type="subcellular location">
    <subcellularLocation>
        <location evidence="1">Cell membrane</location>
        <topology evidence="1">Multi-pass membrane protein</topology>
    </subcellularLocation>
</comment>
<dbReference type="EMBL" id="CP051428">
    <property type="protein sequence ID" value="QJC54041.1"/>
    <property type="molecule type" value="Genomic_DNA"/>
</dbReference>
<dbReference type="Proteomes" id="UP000502136">
    <property type="component" value="Chromosome"/>
</dbReference>
<dbReference type="GO" id="GO:0055085">
    <property type="term" value="P:transmembrane transport"/>
    <property type="evidence" value="ECO:0007669"/>
    <property type="project" value="InterPro"/>
</dbReference>
<evidence type="ECO:0000256" key="2">
    <source>
        <dbReference type="ARBA" id="ARBA00010145"/>
    </source>
</evidence>
<evidence type="ECO:0000256" key="1">
    <source>
        <dbReference type="ARBA" id="ARBA00004651"/>
    </source>
</evidence>
<evidence type="ECO:0000256" key="4">
    <source>
        <dbReference type="ARBA" id="ARBA00022475"/>
    </source>
</evidence>
<dbReference type="AlphaFoldDB" id="A0A6H2H2Z0"/>
<feature type="transmembrane region" description="Helical" evidence="8">
    <location>
        <begin position="36"/>
        <end position="54"/>
    </location>
</feature>
<evidence type="ECO:0000256" key="7">
    <source>
        <dbReference type="ARBA" id="ARBA00023136"/>
    </source>
</evidence>
<keyword evidence="7 8" id="KW-0472">Membrane</keyword>
<dbReference type="InterPro" id="IPR038770">
    <property type="entry name" value="Na+/solute_symporter_sf"/>
</dbReference>
<comment type="similarity">
    <text evidence="2">Belongs to the auxin efflux carrier (TC 2.A.69) family.</text>
</comment>
<name>A0A6H2H2Z0_9BACL</name>
<reference evidence="9 10" key="1">
    <citation type="submission" date="2020-04" db="EMBL/GenBank/DDBJ databases">
        <title>Novel Paenibacillus strain UniB2 isolated from commercial digestive syrup.</title>
        <authorList>
            <person name="Thorat V."/>
            <person name="Kirdat K."/>
            <person name="Tiwarekar B."/>
            <person name="Yadav A."/>
        </authorList>
    </citation>
    <scope>NUCLEOTIDE SEQUENCE [LARGE SCALE GENOMIC DNA]</scope>
    <source>
        <strain evidence="9 10">UniB2</strain>
    </source>
</reference>
<evidence type="ECO:0000256" key="6">
    <source>
        <dbReference type="ARBA" id="ARBA00022989"/>
    </source>
</evidence>
<dbReference type="GO" id="GO:0005886">
    <property type="term" value="C:plasma membrane"/>
    <property type="evidence" value="ECO:0007669"/>
    <property type="project" value="UniProtKB-SubCell"/>
</dbReference>
<feature type="transmembrane region" description="Helical" evidence="8">
    <location>
        <begin position="237"/>
        <end position="261"/>
    </location>
</feature>
<dbReference type="Gene3D" id="1.20.1530.20">
    <property type="match status" value="1"/>
</dbReference>
<feature type="transmembrane region" description="Helical" evidence="8">
    <location>
        <begin position="127"/>
        <end position="146"/>
    </location>
</feature>
<evidence type="ECO:0000256" key="8">
    <source>
        <dbReference type="SAM" id="Phobius"/>
    </source>
</evidence>
<dbReference type="PANTHER" id="PTHR36838">
    <property type="entry name" value="AUXIN EFFLUX CARRIER FAMILY PROTEIN"/>
    <property type="match status" value="1"/>
</dbReference>
<dbReference type="PANTHER" id="PTHR36838:SF1">
    <property type="entry name" value="SLR1864 PROTEIN"/>
    <property type="match status" value="1"/>
</dbReference>
<evidence type="ECO:0000313" key="9">
    <source>
        <dbReference type="EMBL" id="QJC54041.1"/>
    </source>
</evidence>
<dbReference type="KEGG" id="palr:HGI30_22620"/>
<keyword evidence="10" id="KW-1185">Reference proteome</keyword>
<keyword evidence="4" id="KW-1003">Cell membrane</keyword>
<keyword evidence="6 8" id="KW-1133">Transmembrane helix</keyword>
<evidence type="ECO:0000313" key="10">
    <source>
        <dbReference type="Proteomes" id="UP000502136"/>
    </source>
</evidence>
<organism evidence="9 10">
    <name type="scientific">Paenibacillus albicereus</name>
    <dbReference type="NCBI Taxonomy" id="2726185"/>
    <lineage>
        <taxon>Bacteria</taxon>
        <taxon>Bacillati</taxon>
        <taxon>Bacillota</taxon>
        <taxon>Bacilli</taxon>
        <taxon>Bacillales</taxon>
        <taxon>Paenibacillaceae</taxon>
        <taxon>Paenibacillus</taxon>
    </lineage>
</organism>
<dbReference type="RefSeq" id="WP_168909569.1">
    <property type="nucleotide sequence ID" value="NZ_CP051428.1"/>
</dbReference>
<protein>
    <submittedName>
        <fullName evidence="9">AEC family transporter</fullName>
    </submittedName>
</protein>
<feature type="transmembrane region" description="Helical" evidence="8">
    <location>
        <begin position="158"/>
        <end position="177"/>
    </location>
</feature>